<proteinExistence type="inferred from homology"/>
<evidence type="ECO:0008006" key="5">
    <source>
        <dbReference type="Google" id="ProtNLM"/>
    </source>
</evidence>
<dbReference type="Proteomes" id="UP001338125">
    <property type="component" value="Unassembled WGS sequence"/>
</dbReference>
<evidence type="ECO:0000313" key="4">
    <source>
        <dbReference type="Proteomes" id="UP001338125"/>
    </source>
</evidence>
<dbReference type="SUPFAM" id="SSF51735">
    <property type="entry name" value="NAD(P)-binding Rossmann-fold domains"/>
    <property type="match status" value="1"/>
</dbReference>
<sequence>MAATKILLVLGAGKNIGQHIAQGFKAAGYKIALVSRSAADNETTPEGYLTLKGDLTQPSIYNAAAVSQPADQQNHFSIPIKDLDADLAVNHTSAYVAAGQAVAGFDTLPKDTPKVFIYTGNLLAAVTKPVPFFTSLGIGKSAASYWIGASSQLYKDKGYKFYFADERTETGDPVGNAISGPAAAEFYVELADDKKEVPWFATFVPGKGYVDFPDSKRS</sequence>
<dbReference type="Gene3D" id="3.40.50.720">
    <property type="entry name" value="NAD(P)-binding Rossmann-like Domain"/>
    <property type="match status" value="1"/>
</dbReference>
<accession>A0ABR0SH43</accession>
<reference evidence="3 4" key="1">
    <citation type="submission" date="2024-01" db="EMBL/GenBank/DDBJ databases">
        <title>Complete genome of Cladobotryum mycophilum ATHUM6906.</title>
        <authorList>
            <person name="Christinaki A.C."/>
            <person name="Myridakis A.I."/>
            <person name="Kouvelis V.N."/>
        </authorList>
    </citation>
    <scope>NUCLEOTIDE SEQUENCE [LARGE SCALE GENOMIC DNA]</scope>
    <source>
        <strain evidence="3 4">ATHUM6906</strain>
    </source>
</reference>
<name>A0ABR0SH43_9HYPO</name>
<evidence type="ECO:0000313" key="3">
    <source>
        <dbReference type="EMBL" id="KAK5991478.1"/>
    </source>
</evidence>
<dbReference type="PANTHER" id="PTHR43669:SF4">
    <property type="entry name" value="SHORT-CHAIN DEHYDROGENASE"/>
    <property type="match status" value="1"/>
</dbReference>
<dbReference type="InterPro" id="IPR036291">
    <property type="entry name" value="NAD(P)-bd_dom_sf"/>
</dbReference>
<protein>
    <recommendedName>
        <fullName evidence="5">Short-chain dehydrogenase</fullName>
    </recommendedName>
</protein>
<keyword evidence="4" id="KW-1185">Reference proteome</keyword>
<dbReference type="EMBL" id="JAVFKD010000014">
    <property type="protein sequence ID" value="KAK5991478.1"/>
    <property type="molecule type" value="Genomic_DNA"/>
</dbReference>
<evidence type="ECO:0000256" key="1">
    <source>
        <dbReference type="ARBA" id="ARBA00006484"/>
    </source>
</evidence>
<comment type="caution">
    <text evidence="3">The sequence shown here is derived from an EMBL/GenBank/DDBJ whole genome shotgun (WGS) entry which is preliminary data.</text>
</comment>
<organism evidence="3 4">
    <name type="scientific">Cladobotryum mycophilum</name>
    <dbReference type="NCBI Taxonomy" id="491253"/>
    <lineage>
        <taxon>Eukaryota</taxon>
        <taxon>Fungi</taxon>
        <taxon>Dikarya</taxon>
        <taxon>Ascomycota</taxon>
        <taxon>Pezizomycotina</taxon>
        <taxon>Sordariomycetes</taxon>
        <taxon>Hypocreomycetidae</taxon>
        <taxon>Hypocreales</taxon>
        <taxon>Hypocreaceae</taxon>
        <taxon>Cladobotryum</taxon>
    </lineage>
</organism>
<gene>
    <name evidence="3" type="ORF">PT974_09761</name>
</gene>
<evidence type="ECO:0000256" key="2">
    <source>
        <dbReference type="ARBA" id="ARBA00023002"/>
    </source>
</evidence>
<dbReference type="PANTHER" id="PTHR43669">
    <property type="entry name" value="5-KETO-D-GLUCONATE 5-REDUCTASE"/>
    <property type="match status" value="1"/>
</dbReference>
<comment type="similarity">
    <text evidence="1">Belongs to the short-chain dehydrogenases/reductases (SDR) family.</text>
</comment>
<keyword evidence="2" id="KW-0560">Oxidoreductase</keyword>